<protein>
    <submittedName>
        <fullName evidence="1">Uncharacterized protein</fullName>
    </submittedName>
</protein>
<organism evidence="1 2">
    <name type="scientific">Pyropia yezoensis</name>
    <name type="common">Susabi-nori</name>
    <name type="synonym">Porphyra yezoensis</name>
    <dbReference type="NCBI Taxonomy" id="2788"/>
    <lineage>
        <taxon>Eukaryota</taxon>
        <taxon>Rhodophyta</taxon>
        <taxon>Bangiophyceae</taxon>
        <taxon>Bangiales</taxon>
        <taxon>Bangiaceae</taxon>
        <taxon>Pyropia</taxon>
    </lineage>
</organism>
<accession>A0ACC3BZ64</accession>
<evidence type="ECO:0000313" key="1">
    <source>
        <dbReference type="EMBL" id="KAK1862791.1"/>
    </source>
</evidence>
<sequence length="493" mass="47766">MAVSGGCVSTPAPAPVVALSSTGLTRPLLPGGVSLTVSGVPGRVGVPLSDADAARVAAAAAAAAHAKDGVAAADSGDSDDGCRRDSKDTGGGGGSTTPSAPPVVTGPAGGGPAAVRPIGGGGGAAAAAVVPPLVLLPATAATLDGETFGAVKTAAGVAARRHFLLPHWTTISVLAGWAELQEAGPVGPAAAAAAAATVDAAATATAATAAAAADATKDASVLVGVLLVDLPTAVRSAGGGSALARDDDEEEVVDEAAALYTALSPVAATDGAAPGTPATVSGAKPLVDALATVVDAAGVPRLAVALATVRRRLVAKVEAVATRHSRGVEPTATDPCGCLRHPVRTHWVEAITSDATEVTSWIDADGAAAGAAARAEAGLDLDTGRSQSAHGTHRRGGGDLVGEGFVSYAADREDFRPARGWADPPTADQYQTLAFLVVWPRSRGAAAPFPVTPGAAAAWGSATAAAGRAEQARGIPAQALRQGAPPAVIPAAD</sequence>
<comment type="caution">
    <text evidence="1">The sequence shown here is derived from an EMBL/GenBank/DDBJ whole genome shotgun (WGS) entry which is preliminary data.</text>
</comment>
<reference evidence="1" key="1">
    <citation type="submission" date="2019-11" db="EMBL/GenBank/DDBJ databases">
        <title>Nori genome reveals adaptations in red seaweeds to the harsh intertidal environment.</title>
        <authorList>
            <person name="Wang D."/>
            <person name="Mao Y."/>
        </authorList>
    </citation>
    <scope>NUCLEOTIDE SEQUENCE</scope>
    <source>
        <tissue evidence="1">Gametophyte</tissue>
    </source>
</reference>
<proteinExistence type="predicted"/>
<keyword evidence="2" id="KW-1185">Reference proteome</keyword>
<evidence type="ECO:0000313" key="2">
    <source>
        <dbReference type="Proteomes" id="UP000798662"/>
    </source>
</evidence>
<name>A0ACC3BZ64_PYRYE</name>
<gene>
    <name evidence="1" type="ORF">I4F81_005358</name>
</gene>
<dbReference type="EMBL" id="CM020619">
    <property type="protein sequence ID" value="KAK1862791.1"/>
    <property type="molecule type" value="Genomic_DNA"/>
</dbReference>
<dbReference type="Proteomes" id="UP000798662">
    <property type="component" value="Chromosome 2"/>
</dbReference>